<dbReference type="EMBL" id="JBHRTL010000027">
    <property type="protein sequence ID" value="MFC3156148.1"/>
    <property type="molecule type" value="Genomic_DNA"/>
</dbReference>
<comment type="caution">
    <text evidence="1">The sequence shown here is derived from an EMBL/GenBank/DDBJ whole genome shotgun (WGS) entry which is preliminary data.</text>
</comment>
<gene>
    <name evidence="1" type="ORF">ACFOEB_13140</name>
</gene>
<name>A0ABV7HTT0_9GAMM</name>
<reference evidence="2" key="1">
    <citation type="journal article" date="2019" name="Int. J. Syst. Evol. Microbiol.">
        <title>The Global Catalogue of Microorganisms (GCM) 10K type strain sequencing project: providing services to taxonomists for standard genome sequencing and annotation.</title>
        <authorList>
            <consortium name="The Broad Institute Genomics Platform"/>
            <consortium name="The Broad Institute Genome Sequencing Center for Infectious Disease"/>
            <person name="Wu L."/>
            <person name="Ma J."/>
        </authorList>
    </citation>
    <scope>NUCLEOTIDE SEQUENCE [LARGE SCALE GENOMIC DNA]</scope>
    <source>
        <strain evidence="2">KCTC 52141</strain>
    </source>
</reference>
<dbReference type="RefSeq" id="WP_382417265.1">
    <property type="nucleotide sequence ID" value="NZ_AP031500.1"/>
</dbReference>
<keyword evidence="2" id="KW-1185">Reference proteome</keyword>
<proteinExistence type="predicted"/>
<evidence type="ECO:0000313" key="1">
    <source>
        <dbReference type="EMBL" id="MFC3156148.1"/>
    </source>
</evidence>
<protein>
    <submittedName>
        <fullName evidence="1">Uncharacterized protein</fullName>
    </submittedName>
</protein>
<organism evidence="1 2">
    <name type="scientific">Gilvimarinus japonicus</name>
    <dbReference type="NCBI Taxonomy" id="1796469"/>
    <lineage>
        <taxon>Bacteria</taxon>
        <taxon>Pseudomonadati</taxon>
        <taxon>Pseudomonadota</taxon>
        <taxon>Gammaproteobacteria</taxon>
        <taxon>Cellvibrionales</taxon>
        <taxon>Cellvibrionaceae</taxon>
        <taxon>Gilvimarinus</taxon>
    </lineage>
</organism>
<sequence>MTLYDLFQNFKIFEAKDDADRASLRSTDNVGEINKLRDQIDHLSLVCQATCELLDEIGISKKMMLAKIQEIDLRDGKLDGKYVKQHTCRSCHRPLAARHLMCMYCGVLVDKAELL</sequence>
<dbReference type="Proteomes" id="UP001595548">
    <property type="component" value="Unassembled WGS sequence"/>
</dbReference>
<accession>A0ABV7HTT0</accession>
<evidence type="ECO:0000313" key="2">
    <source>
        <dbReference type="Proteomes" id="UP001595548"/>
    </source>
</evidence>